<protein>
    <recommendedName>
        <fullName evidence="2">Glycosyl transferase family 28 C-terminal domain-containing protein</fullName>
    </recommendedName>
</protein>
<evidence type="ECO:0008006" key="2">
    <source>
        <dbReference type="Google" id="ProtNLM"/>
    </source>
</evidence>
<feature type="non-terminal residue" evidence="1">
    <location>
        <position position="1"/>
    </location>
</feature>
<reference evidence="1" key="1">
    <citation type="journal article" date="2015" name="Nature">
        <title>Complex archaea that bridge the gap between prokaryotes and eukaryotes.</title>
        <authorList>
            <person name="Spang A."/>
            <person name="Saw J.H."/>
            <person name="Jorgensen S.L."/>
            <person name="Zaremba-Niedzwiedzka K."/>
            <person name="Martijn J."/>
            <person name="Lind A.E."/>
            <person name="van Eijk R."/>
            <person name="Schleper C."/>
            <person name="Guy L."/>
            <person name="Ettema T.J."/>
        </authorList>
    </citation>
    <scope>NUCLEOTIDE SEQUENCE</scope>
</reference>
<sequence>WVVKRIQDAGWWHGDGDMRSDLVIIDQLDTTTKQVAGYKANGSKVVTIEDQGKGAGHADLTINALYKQWTGPSWYWPNEVSGPKWADLRPEFVGLPTFKVWDTKRVLVMFGGTDPSGLGEQVVKLLEGSVSTPGRFDVTWVEPHAKISVAWEMMNHDVLITSAGRTVYEAAAVGIPTIVIAQNARETSHAHLGIGNLYLGVGSVVTDDQIVETVDRLLQDHVLRQELSDMSRASVDGKGLQRIAWAVEGLLRGREPTAVGNARGYWCDRGCPVFR</sequence>
<evidence type="ECO:0000313" key="1">
    <source>
        <dbReference type="EMBL" id="KKK77217.1"/>
    </source>
</evidence>
<dbReference type="AlphaFoldDB" id="A0A0F8Y6X7"/>
<name>A0A0F8Y6X7_9ZZZZ</name>
<gene>
    <name evidence="1" type="ORF">LCGC14_2855830</name>
</gene>
<dbReference type="SUPFAM" id="SSF53756">
    <property type="entry name" value="UDP-Glycosyltransferase/glycogen phosphorylase"/>
    <property type="match status" value="1"/>
</dbReference>
<dbReference type="Gene3D" id="3.40.50.2000">
    <property type="entry name" value="Glycogen Phosphorylase B"/>
    <property type="match status" value="1"/>
</dbReference>
<proteinExistence type="predicted"/>
<dbReference type="EMBL" id="LAZR01055059">
    <property type="protein sequence ID" value="KKK77217.1"/>
    <property type="molecule type" value="Genomic_DNA"/>
</dbReference>
<comment type="caution">
    <text evidence="1">The sequence shown here is derived from an EMBL/GenBank/DDBJ whole genome shotgun (WGS) entry which is preliminary data.</text>
</comment>
<accession>A0A0F8Y6X7</accession>
<organism evidence="1">
    <name type="scientific">marine sediment metagenome</name>
    <dbReference type="NCBI Taxonomy" id="412755"/>
    <lineage>
        <taxon>unclassified sequences</taxon>
        <taxon>metagenomes</taxon>
        <taxon>ecological metagenomes</taxon>
    </lineage>
</organism>